<protein>
    <recommendedName>
        <fullName evidence="9">Nuclear receptor domain-containing protein</fullName>
    </recommendedName>
</protein>
<evidence type="ECO:0000259" key="9">
    <source>
        <dbReference type="PROSITE" id="PS51030"/>
    </source>
</evidence>
<evidence type="ECO:0000256" key="6">
    <source>
        <dbReference type="ARBA" id="ARBA00023163"/>
    </source>
</evidence>
<name>A0A7R9M6E3_9ACAR</name>
<dbReference type="SMART" id="SM00399">
    <property type="entry name" value="ZnF_C4"/>
    <property type="match status" value="1"/>
</dbReference>
<proteinExistence type="predicted"/>
<evidence type="ECO:0000256" key="8">
    <source>
        <dbReference type="ARBA" id="ARBA00023242"/>
    </source>
</evidence>
<dbReference type="AlphaFoldDB" id="A0A7R9M6E3"/>
<sequence>MYSNNFNAITCESCKAFFRRNALRNKDYQCTFNGKCNIDVSTRKLCRKCRLQKCFDYGMRKEYILTDEQKRLRKLRKPIIKYKSTLDSDTGDTWDGPVVYQCVDNGLNRSYDDISCISQDSTQSVIAIDRPLPDSRPLVDWESNQLQEILNVLNILKNRYKTNITFEATDLDMACQAFSYNCERDAYKIIKLSNSLTAFQ</sequence>
<dbReference type="InterPro" id="IPR013088">
    <property type="entry name" value="Znf_NHR/GATA"/>
</dbReference>
<gene>
    <name evidence="10" type="ORF">ONB1V03_LOCUS9796</name>
</gene>
<dbReference type="SUPFAM" id="SSF57716">
    <property type="entry name" value="Glucocorticoid receptor-like (DNA-binding domain)"/>
    <property type="match status" value="1"/>
</dbReference>
<evidence type="ECO:0000256" key="5">
    <source>
        <dbReference type="ARBA" id="ARBA00023125"/>
    </source>
</evidence>
<dbReference type="GO" id="GO:0008270">
    <property type="term" value="F:zinc ion binding"/>
    <property type="evidence" value="ECO:0007669"/>
    <property type="project" value="UniProtKB-KW"/>
</dbReference>
<evidence type="ECO:0000256" key="7">
    <source>
        <dbReference type="ARBA" id="ARBA00023170"/>
    </source>
</evidence>
<dbReference type="Proteomes" id="UP000728032">
    <property type="component" value="Unassembled WGS sequence"/>
</dbReference>
<dbReference type="OrthoDB" id="6159439at2759"/>
<accession>A0A7R9M6E3</accession>
<organism evidence="10">
    <name type="scientific">Oppiella nova</name>
    <dbReference type="NCBI Taxonomy" id="334625"/>
    <lineage>
        <taxon>Eukaryota</taxon>
        <taxon>Metazoa</taxon>
        <taxon>Ecdysozoa</taxon>
        <taxon>Arthropoda</taxon>
        <taxon>Chelicerata</taxon>
        <taxon>Arachnida</taxon>
        <taxon>Acari</taxon>
        <taxon>Acariformes</taxon>
        <taxon>Sarcoptiformes</taxon>
        <taxon>Oribatida</taxon>
        <taxon>Brachypylina</taxon>
        <taxon>Oppioidea</taxon>
        <taxon>Oppiidae</taxon>
        <taxon>Oppiella</taxon>
    </lineage>
</organism>
<dbReference type="PROSITE" id="PS51030">
    <property type="entry name" value="NUCLEAR_REC_DBD_2"/>
    <property type="match status" value="1"/>
</dbReference>
<keyword evidence="4" id="KW-0805">Transcription regulation</keyword>
<dbReference type="GO" id="GO:0000122">
    <property type="term" value="P:negative regulation of transcription by RNA polymerase II"/>
    <property type="evidence" value="ECO:0007669"/>
    <property type="project" value="TreeGrafter"/>
</dbReference>
<evidence type="ECO:0000256" key="1">
    <source>
        <dbReference type="ARBA" id="ARBA00022723"/>
    </source>
</evidence>
<dbReference type="EMBL" id="CAJPVJ010006310">
    <property type="protein sequence ID" value="CAG2170325.1"/>
    <property type="molecule type" value="Genomic_DNA"/>
</dbReference>
<dbReference type="GO" id="GO:0004879">
    <property type="term" value="F:nuclear receptor activity"/>
    <property type="evidence" value="ECO:0007669"/>
    <property type="project" value="TreeGrafter"/>
</dbReference>
<keyword evidence="6" id="KW-0804">Transcription</keyword>
<dbReference type="GO" id="GO:0045944">
    <property type="term" value="P:positive regulation of transcription by RNA polymerase II"/>
    <property type="evidence" value="ECO:0007669"/>
    <property type="project" value="TreeGrafter"/>
</dbReference>
<evidence type="ECO:0000256" key="2">
    <source>
        <dbReference type="ARBA" id="ARBA00022771"/>
    </source>
</evidence>
<keyword evidence="8" id="KW-0539">Nucleus</keyword>
<keyword evidence="5" id="KW-0238">DNA-binding</keyword>
<evidence type="ECO:0000313" key="11">
    <source>
        <dbReference type="Proteomes" id="UP000728032"/>
    </source>
</evidence>
<reference evidence="10" key="1">
    <citation type="submission" date="2020-11" db="EMBL/GenBank/DDBJ databases">
        <authorList>
            <person name="Tran Van P."/>
        </authorList>
    </citation>
    <scope>NUCLEOTIDE SEQUENCE</scope>
</reference>
<keyword evidence="1" id="KW-0479">Metal-binding</keyword>
<keyword evidence="7" id="KW-0675">Receptor</keyword>
<keyword evidence="3" id="KW-0862">Zinc</keyword>
<dbReference type="PRINTS" id="PR00047">
    <property type="entry name" value="STROIDFINGER"/>
</dbReference>
<evidence type="ECO:0000256" key="4">
    <source>
        <dbReference type="ARBA" id="ARBA00023015"/>
    </source>
</evidence>
<keyword evidence="2" id="KW-0863">Zinc-finger</keyword>
<feature type="non-terminal residue" evidence="10">
    <location>
        <position position="200"/>
    </location>
</feature>
<dbReference type="GO" id="GO:0030154">
    <property type="term" value="P:cell differentiation"/>
    <property type="evidence" value="ECO:0007669"/>
    <property type="project" value="TreeGrafter"/>
</dbReference>
<evidence type="ECO:0000313" key="10">
    <source>
        <dbReference type="EMBL" id="CAD7653138.1"/>
    </source>
</evidence>
<dbReference type="GO" id="GO:0000978">
    <property type="term" value="F:RNA polymerase II cis-regulatory region sequence-specific DNA binding"/>
    <property type="evidence" value="ECO:0007669"/>
    <property type="project" value="TreeGrafter"/>
</dbReference>
<keyword evidence="11" id="KW-1185">Reference proteome</keyword>
<dbReference type="EMBL" id="OC921135">
    <property type="protein sequence ID" value="CAD7653138.1"/>
    <property type="molecule type" value="Genomic_DNA"/>
</dbReference>
<feature type="domain" description="Nuclear receptor" evidence="9">
    <location>
        <begin position="1"/>
        <end position="66"/>
    </location>
</feature>
<dbReference type="Pfam" id="PF00105">
    <property type="entry name" value="zf-C4"/>
    <property type="match status" value="1"/>
</dbReference>
<dbReference type="Gene3D" id="3.30.50.10">
    <property type="entry name" value="Erythroid Transcription Factor GATA-1, subunit A"/>
    <property type="match status" value="1"/>
</dbReference>
<dbReference type="PANTHER" id="PTHR24082">
    <property type="entry name" value="NUCLEAR HORMONE RECEPTOR"/>
    <property type="match status" value="1"/>
</dbReference>
<dbReference type="InterPro" id="IPR050234">
    <property type="entry name" value="Nuclear_hormone_rcpt_NR1"/>
</dbReference>
<dbReference type="PANTHER" id="PTHR24082:SF283">
    <property type="entry name" value="NUCLEAR HORMONE RECEPTOR HR96"/>
    <property type="match status" value="1"/>
</dbReference>
<dbReference type="InterPro" id="IPR001628">
    <property type="entry name" value="Znf_hrmn_rcpt"/>
</dbReference>
<evidence type="ECO:0000256" key="3">
    <source>
        <dbReference type="ARBA" id="ARBA00022833"/>
    </source>
</evidence>